<keyword evidence="4" id="KW-0479">Metal-binding</keyword>
<feature type="domain" description="VWFA" evidence="8">
    <location>
        <begin position="219"/>
        <end position="468"/>
    </location>
</feature>
<protein>
    <submittedName>
        <fullName evidence="9">rRNA (Guanine-N1)-methyltransferase</fullName>
    </submittedName>
</protein>
<evidence type="ECO:0000256" key="4">
    <source>
        <dbReference type="ARBA" id="ARBA00022723"/>
    </source>
</evidence>
<comment type="similarity">
    <text evidence="2">Belongs to the PilY1 family.</text>
</comment>
<evidence type="ECO:0000313" key="10">
    <source>
        <dbReference type="Proteomes" id="UP000032352"/>
    </source>
</evidence>
<evidence type="ECO:0000256" key="5">
    <source>
        <dbReference type="ARBA" id="ARBA00022837"/>
    </source>
</evidence>
<dbReference type="SUPFAM" id="SSF53300">
    <property type="entry name" value="vWA-like"/>
    <property type="match status" value="1"/>
</dbReference>
<dbReference type="InterPro" id="IPR036465">
    <property type="entry name" value="vWFA_dom_sf"/>
</dbReference>
<dbReference type="InterPro" id="IPR002035">
    <property type="entry name" value="VWF_A"/>
</dbReference>
<sequence>MKKWMLSALVYWFCVPSFSEDIELYIGDLSQRVGKKPQVLIIFDNSGSMNTVESVKAPYDPDITYPAIGGYNSLSEDFIYFEKQTGPELGAPVPDSPSETRRFLAAINSCDTAREKLAAVGRYTGYIREYRFQGQNGSWQELPDNNGANIEILDCFDDIQLEDPDNAGVEKNGGTIEPLPDGYPVDGLGTKQNPVYYTSDINASNTALGSGSVVTLYSDNYLRWSQSEAIDSVELTRLAIAKDTVTDLIESAPSVDFGLQIFNYNFPGEHTRDGGRIVMGIQEMTASSRQNLVDLIDQELDAETNTPLCESLYEVSRYLGGKSVDFGDNDSNSGAAYKGNTPPRDTSIESSGSYISPYRGCSNEVFVILITDGEPTEDRAADTAIASLPGMGSLFQNNYLPALAQWMHNNDINDNLDDKQISTLFTVGFGKDAESAEELLSKAAELGGGQYYPATDPNDLLASLQSALLEILSINTSFTAPSVASNNFDRTETLDAVYYAMFLPAQGPRWQGNLKKLKVTGGGLVDREGKDAIGSNGSILASAKTFWSTSAQADGEDVQAGGVAEMLRAKTDRVIYSDLGSSGALVPFTRSNSESHYGGSANLAAVLNVSEDDIDNTLNWCRGIDVDDSDLDGVTSDIRFDVFGDPLHSKPLVVNYGGSSDSQDVRILVGTNAGVLHMFDDNGATVDESWAFMPKEFFPKIKALRENHVSTGKVYGIDGSPVVYLLDKNGDGSINSSNGDKAWIFFGLRRGGSSYYGLDISTPDTPKLLWHLDASTAGFSELGQSWSQPQLGYTKINVSGGVPQPVLIFGGGYGLAKDNSGVGGSDTVGRGIYIVDAKTGTLKWSLTPAATSGANTQFTGFSDSIPASLGTLDSDADGLIDRIYAGDSGGNLWRVDMPEADPNSSQTPWTVFKLAQLGGETNATDRRFFSQPAIVRTFIEETRSSSVTDEEGETTTVVTRQETPYEAILIGSGDRSTPSSGDTDDKFFMVKDPHIFTQSFLGENIPVPYTIENLYDYTDDPFGQALTSQEKESLALAVSQKSGWFIDFAGQGEKSMSAATAIAGVAYFNSFTPGSGSDNSCELNAGSGLLYAVNLALGTKVYDWRTLSVGERVPDTPTIIIPPEDDEKKYSRLLFVGVGEGSGAGTLTLCDANDCCNGDCDPDDPNGPADGISLKTMRTYLYVAESQ</sequence>
<dbReference type="InterPro" id="IPR011047">
    <property type="entry name" value="Quinoprotein_ADH-like_sf"/>
</dbReference>
<keyword evidence="10" id="KW-1185">Reference proteome</keyword>
<evidence type="ECO:0000256" key="1">
    <source>
        <dbReference type="ARBA" id="ARBA00004561"/>
    </source>
</evidence>
<proteinExistence type="inferred from homology"/>
<gene>
    <name evidence="9" type="ORF">SG34_006555</name>
</gene>
<dbReference type="GO" id="GO:0009289">
    <property type="term" value="C:pilus"/>
    <property type="evidence" value="ECO:0007669"/>
    <property type="project" value="UniProtKB-SubCell"/>
</dbReference>
<comment type="subcellular location">
    <subcellularLocation>
        <location evidence="1">Fimbrium</location>
    </subcellularLocation>
</comment>
<dbReference type="KEGG" id="tvd:SG34_006555"/>
<dbReference type="PROSITE" id="PS50234">
    <property type="entry name" value="VWFA"/>
    <property type="match status" value="1"/>
</dbReference>
<dbReference type="GO" id="GO:0046872">
    <property type="term" value="F:metal ion binding"/>
    <property type="evidence" value="ECO:0007669"/>
    <property type="project" value="UniProtKB-KW"/>
</dbReference>
<evidence type="ECO:0000256" key="3">
    <source>
        <dbReference type="ARBA" id="ARBA00022558"/>
    </source>
</evidence>
<organism evidence="9 10">
    <name type="scientific">Thalassomonas viridans</name>
    <dbReference type="NCBI Taxonomy" id="137584"/>
    <lineage>
        <taxon>Bacteria</taxon>
        <taxon>Pseudomonadati</taxon>
        <taxon>Pseudomonadota</taxon>
        <taxon>Gammaproteobacteria</taxon>
        <taxon>Alteromonadales</taxon>
        <taxon>Colwelliaceae</taxon>
        <taxon>Thalassomonas</taxon>
    </lineage>
</organism>
<dbReference type="Proteomes" id="UP000032352">
    <property type="component" value="Chromosome"/>
</dbReference>
<keyword evidence="5" id="KW-0106">Calcium</keyword>
<reference evidence="9 10" key="2">
    <citation type="journal article" date="2022" name="Mar. Drugs">
        <title>Bioassay-Guided Fractionation Leads to the Detection of Cholic Acid Generated by the Rare Thalassomonas sp.</title>
        <authorList>
            <person name="Pheiffer F."/>
            <person name="Schneider Y.K."/>
            <person name="Hansen E.H."/>
            <person name="Andersen J.H."/>
            <person name="Isaksson J."/>
            <person name="Busche T."/>
            <person name="R C."/>
            <person name="Kalinowski J."/>
            <person name="Zyl L.V."/>
            <person name="Trindade M."/>
        </authorList>
    </citation>
    <scope>NUCLEOTIDE SEQUENCE [LARGE SCALE GENOMIC DNA]</scope>
    <source>
        <strain evidence="9 10">XOM25</strain>
    </source>
</reference>
<evidence type="ECO:0000256" key="7">
    <source>
        <dbReference type="SAM" id="MobiDB-lite"/>
    </source>
</evidence>
<dbReference type="EMBL" id="CP059733">
    <property type="protein sequence ID" value="WDE06573.1"/>
    <property type="molecule type" value="Genomic_DNA"/>
</dbReference>
<keyword evidence="3" id="KW-1029">Fimbrium biogenesis</keyword>
<dbReference type="AlphaFoldDB" id="A0AAE9Z4Q1"/>
<name>A0AAE9Z4Q1_9GAMM</name>
<evidence type="ECO:0000313" key="9">
    <source>
        <dbReference type="EMBL" id="WDE06573.1"/>
    </source>
</evidence>
<accession>A0AAE9Z4Q1</accession>
<reference evidence="9 10" key="1">
    <citation type="journal article" date="2015" name="Genome Announc.">
        <title>Draft Genome Sequences of Marine Isolates of Thalassomonas viridans and Thalassomonas actiniarum.</title>
        <authorList>
            <person name="Olonade I."/>
            <person name="van Zyl L.J."/>
            <person name="Trindade M."/>
        </authorList>
    </citation>
    <scope>NUCLEOTIDE SEQUENCE [LARGE SCALE GENOMIC DNA]</scope>
    <source>
        <strain evidence="9 10">XOM25</strain>
    </source>
</reference>
<dbReference type="Gene3D" id="3.40.50.410">
    <property type="entry name" value="von Willebrand factor, type A domain"/>
    <property type="match status" value="1"/>
</dbReference>
<dbReference type="InterPro" id="IPR008707">
    <property type="entry name" value="B-propeller_PilY1"/>
</dbReference>
<feature type="region of interest" description="Disordered" evidence="7">
    <location>
        <begin position="330"/>
        <end position="353"/>
    </location>
</feature>
<evidence type="ECO:0000256" key="2">
    <source>
        <dbReference type="ARBA" id="ARBA00008387"/>
    </source>
</evidence>
<dbReference type="RefSeq" id="WP_053047424.1">
    <property type="nucleotide sequence ID" value="NZ_CP059733.1"/>
</dbReference>
<keyword evidence="6" id="KW-0281">Fimbrium</keyword>
<dbReference type="Pfam" id="PF05567">
    <property type="entry name" value="T4P_PilY1"/>
    <property type="match status" value="1"/>
</dbReference>
<evidence type="ECO:0000256" key="6">
    <source>
        <dbReference type="ARBA" id="ARBA00023263"/>
    </source>
</evidence>
<evidence type="ECO:0000259" key="8">
    <source>
        <dbReference type="PROSITE" id="PS50234"/>
    </source>
</evidence>
<dbReference type="SUPFAM" id="SSF50998">
    <property type="entry name" value="Quinoprotein alcohol dehydrogenase-like"/>
    <property type="match status" value="1"/>
</dbReference>